<dbReference type="EMBL" id="JAAECS010000002">
    <property type="protein sequence ID" value="MCJ1989277.1"/>
    <property type="molecule type" value="Genomic_DNA"/>
</dbReference>
<evidence type="ECO:0000256" key="1">
    <source>
        <dbReference type="SAM" id="MobiDB-lite"/>
    </source>
</evidence>
<evidence type="ECO:0000313" key="2">
    <source>
        <dbReference type="EMBL" id="MCJ1989277.1"/>
    </source>
</evidence>
<dbReference type="RefSeq" id="WP_244034358.1">
    <property type="nucleotide sequence ID" value="NZ_JAAECS010000002.1"/>
</dbReference>
<protein>
    <submittedName>
        <fullName evidence="2">Uncharacterized protein</fullName>
    </submittedName>
</protein>
<dbReference type="Proteomes" id="UP001522450">
    <property type="component" value="Unassembled WGS sequence"/>
</dbReference>
<name>A0ABT0ARE9_9LACT</name>
<proteinExistence type="predicted"/>
<reference evidence="2 3" key="1">
    <citation type="journal article" date="2022" name="Microbiol. Res.">
        <title>Comparative genome analysis, predicted lifestyle and antimicrobial strategies of Lactococcus carnosus and Lactococcus paracarnosus isolated from meat.</title>
        <authorList>
            <person name="Werum V."/>
            <person name="Ehrmann M."/>
            <person name="Vogel R."/>
            <person name="Hilgarth M."/>
        </authorList>
    </citation>
    <scope>NUCLEOTIDE SEQUENCE [LARGE SCALE GENOMIC DNA]</scope>
    <source>
        <strain evidence="2 3">TMW22177</strain>
    </source>
</reference>
<evidence type="ECO:0000313" key="3">
    <source>
        <dbReference type="Proteomes" id="UP001522450"/>
    </source>
</evidence>
<keyword evidence="3" id="KW-1185">Reference proteome</keyword>
<feature type="compositionally biased region" description="Polar residues" evidence="1">
    <location>
        <begin position="24"/>
        <end position="35"/>
    </location>
</feature>
<accession>A0ABT0ARE9</accession>
<feature type="region of interest" description="Disordered" evidence="1">
    <location>
        <begin position="24"/>
        <end position="46"/>
    </location>
</feature>
<comment type="caution">
    <text evidence="2">The sequence shown here is derived from an EMBL/GenBank/DDBJ whole genome shotgun (WGS) entry which is preliminary data.</text>
</comment>
<gene>
    <name evidence="2" type="ORF">GYN21_03505</name>
</gene>
<organism evidence="2 3">
    <name type="scientific">Pseudolactococcus carnosus</name>
    <dbReference type="NCBI Taxonomy" id="2749961"/>
    <lineage>
        <taxon>Bacteria</taxon>
        <taxon>Bacillati</taxon>
        <taxon>Bacillota</taxon>
        <taxon>Bacilli</taxon>
        <taxon>Lactobacillales</taxon>
        <taxon>Streptococcaceae</taxon>
        <taxon>Pseudolactococcus</taxon>
    </lineage>
</organism>
<sequence>MVFVNKSSNKYYRQVTIPENYNYMSQNDANASGAVQGQRGNGSARP</sequence>